<accession>A0ACC3SDW4</accession>
<name>A0ACC3SDW4_9PEZI</name>
<keyword evidence="2" id="KW-1185">Reference proteome</keyword>
<dbReference type="Proteomes" id="UP001320706">
    <property type="component" value="Unassembled WGS sequence"/>
</dbReference>
<reference evidence="1" key="1">
    <citation type="submission" date="2024-02" db="EMBL/GenBank/DDBJ databases">
        <title>Metagenome Assembled Genome of Zalaria obscura JY119.</title>
        <authorList>
            <person name="Vighnesh L."/>
            <person name="Jagadeeshwari U."/>
            <person name="Venkata Ramana C."/>
            <person name="Sasikala C."/>
        </authorList>
    </citation>
    <scope>NUCLEOTIDE SEQUENCE</scope>
    <source>
        <strain evidence="1">JY119</strain>
    </source>
</reference>
<dbReference type="EMBL" id="JAMKPW020000016">
    <property type="protein sequence ID" value="KAK8210155.1"/>
    <property type="molecule type" value="Genomic_DNA"/>
</dbReference>
<evidence type="ECO:0000313" key="2">
    <source>
        <dbReference type="Proteomes" id="UP001320706"/>
    </source>
</evidence>
<protein>
    <submittedName>
        <fullName evidence="1">Uncharacterized protein</fullName>
    </submittedName>
</protein>
<organism evidence="1 2">
    <name type="scientific">Zalaria obscura</name>
    <dbReference type="NCBI Taxonomy" id="2024903"/>
    <lineage>
        <taxon>Eukaryota</taxon>
        <taxon>Fungi</taxon>
        <taxon>Dikarya</taxon>
        <taxon>Ascomycota</taxon>
        <taxon>Pezizomycotina</taxon>
        <taxon>Dothideomycetes</taxon>
        <taxon>Dothideomycetidae</taxon>
        <taxon>Dothideales</taxon>
        <taxon>Zalariaceae</taxon>
        <taxon>Zalaria</taxon>
    </lineage>
</organism>
<gene>
    <name evidence="1" type="ORF">M8818_003643</name>
</gene>
<sequence>MLTSARESATAPPTARTTADMDLDDDVPPMLVAAGEQQDAPESITSEMEDMNVTKVPLTIITGYLGAGKTTLLNYILNERHGKKIAVILNEFGDSADIEKSLTVNNEDGQQVEEWLEVGNGCLCCTVKDSGVSAIEALMEKRGAYFDYILLETTGLADPGNLAPLFWMDEGLGSSIYLDGIVTLVDAMNVLRSLDEPTAAEVSGGGTEQDAATTPDRDGDGDGDGDHHHSGPHLSTAHLQISHADVIVINKSDLVTAPQLSAIEARIRSINALAKIHITDHSRVPQLEGLVLDLHAYDAVDAAALDFAAKGHSHLDPAISTVTLTLPPLREAQMAKLDKWLQALLWGELFVAHPDAEGVEGKGVRQTDVHRIKGRLAMVGGGVKLLQGVREVFELLDGADAAVGGAVAGEERGKIVVIGRHIGGEEGTARLQKSLEEAIS</sequence>
<evidence type="ECO:0000313" key="1">
    <source>
        <dbReference type="EMBL" id="KAK8210155.1"/>
    </source>
</evidence>
<proteinExistence type="predicted"/>
<comment type="caution">
    <text evidence="1">The sequence shown here is derived from an EMBL/GenBank/DDBJ whole genome shotgun (WGS) entry which is preliminary data.</text>
</comment>